<gene>
    <name evidence="6" type="ORF">E2986_06369</name>
</gene>
<accession>A0A833W1Y4</accession>
<dbReference type="InterPro" id="IPR043504">
    <property type="entry name" value="Peptidase_S1_PA_chymotrypsin"/>
</dbReference>
<dbReference type="GO" id="GO:0004252">
    <property type="term" value="F:serine-type endopeptidase activity"/>
    <property type="evidence" value="ECO:0007669"/>
    <property type="project" value="InterPro"/>
</dbReference>
<dbReference type="CDD" id="cd00190">
    <property type="entry name" value="Tryp_SPc"/>
    <property type="match status" value="1"/>
</dbReference>
<evidence type="ECO:0000256" key="2">
    <source>
        <dbReference type="ARBA" id="ARBA00023157"/>
    </source>
</evidence>
<dbReference type="Pfam" id="PF00089">
    <property type="entry name" value="Trypsin"/>
    <property type="match status" value="1"/>
</dbReference>
<dbReference type="PRINTS" id="PR00722">
    <property type="entry name" value="CHYMOTRYPSIN"/>
</dbReference>
<comment type="caution">
    <text evidence="6">The sequence shown here is derived from an EMBL/GenBank/DDBJ whole genome shotgun (WGS) entry which is preliminary data.</text>
</comment>
<evidence type="ECO:0000259" key="5">
    <source>
        <dbReference type="PROSITE" id="PS50240"/>
    </source>
</evidence>
<reference evidence="6" key="1">
    <citation type="submission" date="2019-11" db="EMBL/GenBank/DDBJ databases">
        <title>The nuclear and mitochondrial genomes of Frieseomelitta varia - a highly eusocial stingless bee (Meliponini) with a permanently sterile worker caste.</title>
        <authorList>
            <person name="Freitas F.C.P."/>
            <person name="Lourenco A.P."/>
            <person name="Nunes F.M.F."/>
            <person name="Paschoal A.R."/>
            <person name="Abreu F.C.P."/>
            <person name="Barbin F.O."/>
            <person name="Bataglia L."/>
            <person name="Cardoso-Junior C.A.M."/>
            <person name="Cervoni M.S."/>
            <person name="Silva S.R."/>
            <person name="Dalarmi F."/>
            <person name="Del Lama M.A."/>
            <person name="Depintor T.S."/>
            <person name="Ferreira K.M."/>
            <person name="Goria P.S."/>
            <person name="Jaskot M.C."/>
            <person name="Lago D.C."/>
            <person name="Luna-Lucena D."/>
            <person name="Moda L.M."/>
            <person name="Nascimento L."/>
            <person name="Pedrino M."/>
            <person name="Rabico F.O."/>
            <person name="Sanches F.C."/>
            <person name="Santos D.E."/>
            <person name="Santos C.G."/>
            <person name="Vieira J."/>
            <person name="Lopes T.F."/>
            <person name="Barchuk A.R."/>
            <person name="Hartfelder K."/>
            <person name="Simoes Z.L.P."/>
            <person name="Bitondi M.M.G."/>
            <person name="Pinheiro D.G."/>
        </authorList>
    </citation>
    <scope>NUCLEOTIDE SEQUENCE</scope>
    <source>
        <strain evidence="6">USP_RPSP 00005682</strain>
        <tissue evidence="6">Whole individual</tissue>
    </source>
</reference>
<keyword evidence="3" id="KW-0325">Glycoprotein</keyword>
<dbReference type="GO" id="GO:0006508">
    <property type="term" value="P:proteolysis"/>
    <property type="evidence" value="ECO:0007669"/>
    <property type="project" value="InterPro"/>
</dbReference>
<comment type="similarity">
    <text evidence="4">Belongs to the peptidase S1 family. CLIP subfamily.</text>
</comment>
<feature type="domain" description="Peptidase S1" evidence="5">
    <location>
        <begin position="150"/>
        <end position="395"/>
    </location>
</feature>
<dbReference type="PROSITE" id="PS50240">
    <property type="entry name" value="TRYPSIN_DOM"/>
    <property type="match status" value="1"/>
</dbReference>
<dbReference type="PROSITE" id="PS00134">
    <property type="entry name" value="TRYPSIN_HIS"/>
    <property type="match status" value="1"/>
</dbReference>
<dbReference type="InterPro" id="IPR009003">
    <property type="entry name" value="Peptidase_S1_PA"/>
</dbReference>
<dbReference type="EMBL" id="WNWW01000146">
    <property type="protein sequence ID" value="KAF3429734.1"/>
    <property type="molecule type" value="Genomic_DNA"/>
</dbReference>
<dbReference type="InterPro" id="IPR018114">
    <property type="entry name" value="TRYPSIN_HIS"/>
</dbReference>
<feature type="non-terminal residue" evidence="6">
    <location>
        <position position="414"/>
    </location>
</feature>
<dbReference type="InterPro" id="IPR001314">
    <property type="entry name" value="Peptidase_S1A"/>
</dbReference>
<sequence>ILQSTSITEQPLQSKRYTQVTQPSKCVGLNNEAGSCEYLRRCLSQQYDSNFTLAIDHLCTIDNTYIGVCCSKRESEMDKKSTKGRSFAEILPLIVAAHFVLANDDGKQNETIFRNMSRIVWSAGHDSTTSRPRNPVLRGCGITLKSRRRLVGGRPADPTEWPWMVAVLRGDRIQYCGGVLITDRHVLTAAHCVYTLKPREIKVRLGEYDFEESEETRALDFTITEIRVHRDYDLTTYENDIAILKMYRPTIFDSYIWPVCLPPIGQTFEHKDAIVTGWGTQYYGGPASTILMEVGVPVWPQNKCANSYVQRIPNTVMCAGVYEGGADACQVRNVDLVDPIREKIRILRSVILWRLRVGRLWRTAVTSTGERQMGEHRYSVLGDSMRRPWTTWNIHACEFVSRLDTRERRILSLL</sequence>
<dbReference type="FunFam" id="2.40.10.10:FF:000028">
    <property type="entry name" value="Serine protease easter"/>
    <property type="match status" value="1"/>
</dbReference>
<evidence type="ECO:0000256" key="4">
    <source>
        <dbReference type="ARBA" id="ARBA00024195"/>
    </source>
</evidence>
<name>A0A833W1Y4_9HYME</name>
<keyword evidence="7" id="KW-1185">Reference proteome</keyword>
<protein>
    <recommendedName>
        <fullName evidence="5">Peptidase S1 domain-containing protein</fullName>
    </recommendedName>
</protein>
<dbReference type="InterPro" id="IPR001254">
    <property type="entry name" value="Trypsin_dom"/>
</dbReference>
<proteinExistence type="inferred from homology"/>
<keyword evidence="1" id="KW-0732">Signal</keyword>
<dbReference type="SMART" id="SM00020">
    <property type="entry name" value="Tryp_SPc"/>
    <property type="match status" value="1"/>
</dbReference>
<keyword evidence="2" id="KW-1015">Disulfide bond</keyword>
<dbReference type="PANTHER" id="PTHR24252">
    <property type="entry name" value="ACROSIN-RELATED"/>
    <property type="match status" value="1"/>
</dbReference>
<organism evidence="6 7">
    <name type="scientific">Frieseomelitta varia</name>
    <dbReference type="NCBI Taxonomy" id="561572"/>
    <lineage>
        <taxon>Eukaryota</taxon>
        <taxon>Metazoa</taxon>
        <taxon>Ecdysozoa</taxon>
        <taxon>Arthropoda</taxon>
        <taxon>Hexapoda</taxon>
        <taxon>Insecta</taxon>
        <taxon>Pterygota</taxon>
        <taxon>Neoptera</taxon>
        <taxon>Endopterygota</taxon>
        <taxon>Hymenoptera</taxon>
        <taxon>Apocrita</taxon>
        <taxon>Aculeata</taxon>
        <taxon>Apoidea</taxon>
        <taxon>Anthophila</taxon>
        <taxon>Apidae</taxon>
        <taxon>Frieseomelitta</taxon>
    </lineage>
</organism>
<dbReference type="PANTHER" id="PTHR24252:SF10">
    <property type="entry name" value="SERINE PROTEASE 56"/>
    <property type="match status" value="1"/>
</dbReference>
<dbReference type="SUPFAM" id="SSF50494">
    <property type="entry name" value="Trypsin-like serine proteases"/>
    <property type="match status" value="1"/>
</dbReference>
<dbReference type="Proteomes" id="UP000655588">
    <property type="component" value="Unassembled WGS sequence"/>
</dbReference>
<evidence type="ECO:0000313" key="7">
    <source>
        <dbReference type="Proteomes" id="UP000655588"/>
    </source>
</evidence>
<evidence type="ECO:0000313" key="6">
    <source>
        <dbReference type="EMBL" id="KAF3429734.1"/>
    </source>
</evidence>
<evidence type="ECO:0000256" key="1">
    <source>
        <dbReference type="ARBA" id="ARBA00022729"/>
    </source>
</evidence>
<evidence type="ECO:0000256" key="3">
    <source>
        <dbReference type="ARBA" id="ARBA00023180"/>
    </source>
</evidence>
<dbReference type="AlphaFoldDB" id="A0A833W1Y4"/>
<dbReference type="Gene3D" id="2.40.10.10">
    <property type="entry name" value="Trypsin-like serine proteases"/>
    <property type="match status" value="1"/>
</dbReference>